<dbReference type="Pfam" id="PF00583">
    <property type="entry name" value="Acetyltransf_1"/>
    <property type="match status" value="1"/>
</dbReference>
<dbReference type="InterPro" id="IPR050680">
    <property type="entry name" value="YpeA/RimI_acetyltransf"/>
</dbReference>
<reference evidence="4" key="1">
    <citation type="journal article" date="2014" name="Int. J. Syst. Evol. Microbiol.">
        <title>Complete genome sequence of Corynebacterium casei LMG S-19264T (=DSM 44701T), isolated from a smear-ripened cheese.</title>
        <authorList>
            <consortium name="US DOE Joint Genome Institute (JGI-PGF)"/>
            <person name="Walter F."/>
            <person name="Albersmeier A."/>
            <person name="Kalinowski J."/>
            <person name="Ruckert C."/>
        </authorList>
    </citation>
    <scope>NUCLEOTIDE SEQUENCE</scope>
    <source>
        <strain evidence="4">VKM Ac-1020</strain>
    </source>
</reference>
<sequence length="155" mass="17138">MTLTLRDMDPSGLPAWIDRSRDAYADELMAAGEAPDVARENAQKSVERAFPDGQLVAGHRVFDVVEGDEVVGWLWIGPDPSPDDTAWWVWDIQIHEAHRGRGLGRAAMQLGEEHARSQGARSIGLNVFGSNTAARRLYTSLGFEISAIRMHKTLD</sequence>
<comment type="caution">
    <text evidence="4">The sequence shown here is derived from an EMBL/GenBank/DDBJ whole genome shotgun (WGS) entry which is preliminary data.</text>
</comment>
<evidence type="ECO:0000259" key="3">
    <source>
        <dbReference type="PROSITE" id="PS51186"/>
    </source>
</evidence>
<organism evidence="4 5">
    <name type="scientific">Microbacterium barkeri</name>
    <dbReference type="NCBI Taxonomy" id="33917"/>
    <lineage>
        <taxon>Bacteria</taxon>
        <taxon>Bacillati</taxon>
        <taxon>Actinomycetota</taxon>
        <taxon>Actinomycetes</taxon>
        <taxon>Micrococcales</taxon>
        <taxon>Microbacteriaceae</taxon>
        <taxon>Microbacterium</taxon>
    </lineage>
</organism>
<keyword evidence="5" id="KW-1185">Reference proteome</keyword>
<dbReference type="CDD" id="cd04301">
    <property type="entry name" value="NAT_SF"/>
    <property type="match status" value="1"/>
</dbReference>
<evidence type="ECO:0000256" key="2">
    <source>
        <dbReference type="ARBA" id="ARBA00023315"/>
    </source>
</evidence>
<dbReference type="Gene3D" id="3.40.630.30">
    <property type="match status" value="1"/>
</dbReference>
<evidence type="ECO:0000256" key="1">
    <source>
        <dbReference type="ARBA" id="ARBA00022679"/>
    </source>
</evidence>
<dbReference type="AlphaFoldDB" id="A0A9W6LVY5"/>
<dbReference type="Proteomes" id="UP001142462">
    <property type="component" value="Unassembled WGS sequence"/>
</dbReference>
<dbReference type="InterPro" id="IPR000182">
    <property type="entry name" value="GNAT_dom"/>
</dbReference>
<dbReference type="PROSITE" id="PS51186">
    <property type="entry name" value="GNAT"/>
    <property type="match status" value="1"/>
</dbReference>
<accession>A0A9W6LVY5</accession>
<dbReference type="InterPro" id="IPR016181">
    <property type="entry name" value="Acyl_CoA_acyltransferase"/>
</dbReference>
<feature type="domain" description="N-acetyltransferase" evidence="3">
    <location>
        <begin position="3"/>
        <end position="155"/>
    </location>
</feature>
<dbReference type="SUPFAM" id="SSF55729">
    <property type="entry name" value="Acyl-CoA N-acyltransferases (Nat)"/>
    <property type="match status" value="1"/>
</dbReference>
<evidence type="ECO:0000313" key="4">
    <source>
        <dbReference type="EMBL" id="GLJ60625.1"/>
    </source>
</evidence>
<dbReference type="PANTHER" id="PTHR43420">
    <property type="entry name" value="ACETYLTRANSFERASE"/>
    <property type="match status" value="1"/>
</dbReference>
<dbReference type="GO" id="GO:0016747">
    <property type="term" value="F:acyltransferase activity, transferring groups other than amino-acyl groups"/>
    <property type="evidence" value="ECO:0007669"/>
    <property type="project" value="InterPro"/>
</dbReference>
<dbReference type="PANTHER" id="PTHR43420:SF44">
    <property type="entry name" value="ACETYLTRANSFERASE YPEA"/>
    <property type="match status" value="1"/>
</dbReference>
<gene>
    <name evidence="4" type="primary">ydgE</name>
    <name evidence="4" type="ORF">GCM10017576_07540</name>
</gene>
<protein>
    <submittedName>
        <fullName evidence="4">N-acetyltransferase YdgE</fullName>
    </submittedName>
</protein>
<proteinExistence type="predicted"/>
<dbReference type="EMBL" id="BSEJ01000002">
    <property type="protein sequence ID" value="GLJ60625.1"/>
    <property type="molecule type" value="Genomic_DNA"/>
</dbReference>
<reference evidence="4" key="2">
    <citation type="submission" date="2023-01" db="EMBL/GenBank/DDBJ databases">
        <authorList>
            <person name="Sun Q."/>
            <person name="Evtushenko L."/>
        </authorList>
    </citation>
    <scope>NUCLEOTIDE SEQUENCE</scope>
    <source>
        <strain evidence="4">VKM Ac-1020</strain>
    </source>
</reference>
<keyword evidence="2" id="KW-0012">Acyltransferase</keyword>
<dbReference type="RefSeq" id="WP_271172341.1">
    <property type="nucleotide sequence ID" value="NZ_BSEJ01000002.1"/>
</dbReference>
<name>A0A9W6LVY5_9MICO</name>
<evidence type="ECO:0000313" key="5">
    <source>
        <dbReference type="Proteomes" id="UP001142462"/>
    </source>
</evidence>
<keyword evidence="1" id="KW-0808">Transferase</keyword>